<dbReference type="AlphaFoldDB" id="A0AAD9M1R9"/>
<protein>
    <submittedName>
        <fullName evidence="2">Uncharacterized protein</fullName>
    </submittedName>
</protein>
<feature type="region of interest" description="Disordered" evidence="1">
    <location>
        <begin position="251"/>
        <end position="294"/>
    </location>
</feature>
<proteinExistence type="predicted"/>
<sequence>MCYTHVRYSCNHNRKRVLKCRKLWSARAGWCCYPAFLFAFGWPKDDPCGDFVEGKAFFSPKTCPECTEAEQSAPQTRGIVTNKYRHKLTPVALSASRRRIQEERKKEEAVKERWYSREESFQETLRKREQEERLARGATVGTAAEIEKALPYMPSFIHVPLGDRWGDPSYHYPPHIADAYVAAPLTPPRDPVRLGSTGISNLSNDTRIDTARIVTSTGEKTLRAQSIASGMHNISRPCRTLWTKAGIQNIIHPSRRDGGTGNHTPWPTNVCGSKSPVAKAPSLRLRRERQSQVH</sequence>
<evidence type="ECO:0000313" key="3">
    <source>
        <dbReference type="Proteomes" id="UP001232148"/>
    </source>
</evidence>
<organism evidence="2 3">
    <name type="scientific">Colletotrichum zoysiae</name>
    <dbReference type="NCBI Taxonomy" id="1216348"/>
    <lineage>
        <taxon>Eukaryota</taxon>
        <taxon>Fungi</taxon>
        <taxon>Dikarya</taxon>
        <taxon>Ascomycota</taxon>
        <taxon>Pezizomycotina</taxon>
        <taxon>Sordariomycetes</taxon>
        <taxon>Hypocreomycetidae</taxon>
        <taxon>Glomerellales</taxon>
        <taxon>Glomerellaceae</taxon>
        <taxon>Colletotrichum</taxon>
        <taxon>Colletotrichum graminicola species complex</taxon>
    </lineage>
</organism>
<accession>A0AAD9M1R9</accession>
<evidence type="ECO:0000313" key="2">
    <source>
        <dbReference type="EMBL" id="KAK2026205.1"/>
    </source>
</evidence>
<evidence type="ECO:0000256" key="1">
    <source>
        <dbReference type="SAM" id="MobiDB-lite"/>
    </source>
</evidence>
<keyword evidence="3" id="KW-1185">Reference proteome</keyword>
<feature type="compositionally biased region" description="Polar residues" evidence="1">
    <location>
        <begin position="262"/>
        <end position="272"/>
    </location>
</feature>
<dbReference type="EMBL" id="MU842919">
    <property type="protein sequence ID" value="KAK2026205.1"/>
    <property type="molecule type" value="Genomic_DNA"/>
</dbReference>
<reference evidence="2" key="1">
    <citation type="submission" date="2021-06" db="EMBL/GenBank/DDBJ databases">
        <title>Comparative genomics, transcriptomics and evolutionary studies reveal genomic signatures of adaptation to plant cell wall in hemibiotrophic fungi.</title>
        <authorList>
            <consortium name="DOE Joint Genome Institute"/>
            <person name="Baroncelli R."/>
            <person name="Diaz J.F."/>
            <person name="Benocci T."/>
            <person name="Peng M."/>
            <person name="Battaglia E."/>
            <person name="Haridas S."/>
            <person name="Andreopoulos W."/>
            <person name="Labutti K."/>
            <person name="Pangilinan J."/>
            <person name="Floch G.L."/>
            <person name="Makela M.R."/>
            <person name="Henrissat B."/>
            <person name="Grigoriev I.V."/>
            <person name="Crouch J.A."/>
            <person name="De Vries R.P."/>
            <person name="Sukno S.A."/>
            <person name="Thon M.R."/>
        </authorList>
    </citation>
    <scope>NUCLEOTIDE SEQUENCE</scope>
    <source>
        <strain evidence="2">MAFF235873</strain>
    </source>
</reference>
<comment type="caution">
    <text evidence="2">The sequence shown here is derived from an EMBL/GenBank/DDBJ whole genome shotgun (WGS) entry which is preliminary data.</text>
</comment>
<name>A0AAD9M1R9_9PEZI</name>
<gene>
    <name evidence="2" type="ORF">LX32DRAFT_674893</name>
</gene>
<dbReference type="Proteomes" id="UP001232148">
    <property type="component" value="Unassembled WGS sequence"/>
</dbReference>